<keyword evidence="2" id="KW-1133">Transmembrane helix</keyword>
<evidence type="ECO:0000259" key="3">
    <source>
        <dbReference type="Pfam" id="PF01764"/>
    </source>
</evidence>
<dbReference type="EMBL" id="JAVXUO010002082">
    <property type="protein sequence ID" value="KAK2976404.1"/>
    <property type="molecule type" value="Genomic_DNA"/>
</dbReference>
<keyword evidence="2" id="KW-0812">Transmembrane</keyword>
<dbReference type="PANTHER" id="PTHR46398:SF7">
    <property type="entry name" value="ALPHA_BETA-HYDROLASES SUPERFAMILY PROTEIN"/>
    <property type="match status" value="1"/>
</dbReference>
<dbReference type="Proteomes" id="UP001187471">
    <property type="component" value="Unassembled WGS sequence"/>
</dbReference>
<gene>
    <name evidence="4" type="ORF">RJ640_009231</name>
</gene>
<reference evidence="4" key="1">
    <citation type="submission" date="2022-12" db="EMBL/GenBank/DDBJ databases">
        <title>Draft genome assemblies for two species of Escallonia (Escalloniales).</title>
        <authorList>
            <person name="Chanderbali A."/>
            <person name="Dervinis C."/>
            <person name="Anghel I."/>
            <person name="Soltis D."/>
            <person name="Soltis P."/>
            <person name="Zapata F."/>
        </authorList>
    </citation>
    <scope>NUCLEOTIDE SEQUENCE</scope>
    <source>
        <strain evidence="4">UCBG92.1500</strain>
        <tissue evidence="4">Leaf</tissue>
    </source>
</reference>
<evidence type="ECO:0000313" key="4">
    <source>
        <dbReference type="EMBL" id="KAK2976404.1"/>
    </source>
</evidence>
<keyword evidence="2" id="KW-0472">Membrane</keyword>
<dbReference type="InterPro" id="IPR029058">
    <property type="entry name" value="AB_hydrolase_fold"/>
</dbReference>
<dbReference type="SUPFAM" id="SSF53474">
    <property type="entry name" value="alpha/beta-Hydrolases"/>
    <property type="match status" value="1"/>
</dbReference>
<organism evidence="4 5">
    <name type="scientific">Escallonia rubra</name>
    <dbReference type="NCBI Taxonomy" id="112253"/>
    <lineage>
        <taxon>Eukaryota</taxon>
        <taxon>Viridiplantae</taxon>
        <taxon>Streptophyta</taxon>
        <taxon>Embryophyta</taxon>
        <taxon>Tracheophyta</taxon>
        <taxon>Spermatophyta</taxon>
        <taxon>Magnoliopsida</taxon>
        <taxon>eudicotyledons</taxon>
        <taxon>Gunneridae</taxon>
        <taxon>Pentapetalae</taxon>
        <taxon>asterids</taxon>
        <taxon>campanulids</taxon>
        <taxon>Escalloniales</taxon>
        <taxon>Escalloniaceae</taxon>
        <taxon>Escallonia</taxon>
    </lineage>
</organism>
<evidence type="ECO:0000256" key="1">
    <source>
        <dbReference type="ARBA" id="ARBA00022801"/>
    </source>
</evidence>
<evidence type="ECO:0000256" key="2">
    <source>
        <dbReference type="SAM" id="Phobius"/>
    </source>
</evidence>
<dbReference type="InterPro" id="IPR002921">
    <property type="entry name" value="Fungal_lipase-type"/>
</dbReference>
<comment type="caution">
    <text evidence="4">The sequence shown here is derived from an EMBL/GenBank/DDBJ whole genome shotgun (WGS) entry which is preliminary data.</text>
</comment>
<evidence type="ECO:0000313" key="5">
    <source>
        <dbReference type="Proteomes" id="UP001187471"/>
    </source>
</evidence>
<protein>
    <recommendedName>
        <fullName evidence="3">Fungal lipase-type domain-containing protein</fullName>
    </recommendedName>
</protein>
<accession>A0AA88R1V2</accession>
<name>A0AA88R1V2_9ASTE</name>
<keyword evidence="1" id="KW-0378">Hydrolase</keyword>
<dbReference type="PANTHER" id="PTHR46398">
    <property type="entry name" value="ALPHA/BETA-HYDROLASES SUPERFAMILY PROTEIN"/>
    <property type="match status" value="1"/>
</dbReference>
<dbReference type="AlphaFoldDB" id="A0AA88R1V2"/>
<sequence length="84" mass="9369">MQMFDSGYVHHGLLKSTIWLLNQESDTLKRLWVENGLDYKMVFAGHLLGSGMAALLTVIVVNHRSPRSFNDAKPAIQAISINNS</sequence>
<dbReference type="Gene3D" id="3.40.50.1820">
    <property type="entry name" value="alpha/beta hydrolase"/>
    <property type="match status" value="1"/>
</dbReference>
<feature type="transmembrane region" description="Helical" evidence="2">
    <location>
        <begin position="41"/>
        <end position="61"/>
    </location>
</feature>
<feature type="domain" description="Fungal lipase-type" evidence="3">
    <location>
        <begin position="5"/>
        <end position="67"/>
    </location>
</feature>
<proteinExistence type="predicted"/>
<keyword evidence="5" id="KW-1185">Reference proteome</keyword>
<dbReference type="GO" id="GO:0006629">
    <property type="term" value="P:lipid metabolic process"/>
    <property type="evidence" value="ECO:0007669"/>
    <property type="project" value="InterPro"/>
</dbReference>
<dbReference type="Pfam" id="PF01764">
    <property type="entry name" value="Lipase_3"/>
    <property type="match status" value="1"/>
</dbReference>
<dbReference type="GO" id="GO:0016787">
    <property type="term" value="F:hydrolase activity"/>
    <property type="evidence" value="ECO:0007669"/>
    <property type="project" value="UniProtKB-KW"/>
</dbReference>